<gene>
    <name evidence="2" type="ORF">DILT_LOCUS14582</name>
</gene>
<feature type="compositionally biased region" description="Polar residues" evidence="1">
    <location>
        <begin position="30"/>
        <end position="42"/>
    </location>
</feature>
<evidence type="ECO:0000256" key="1">
    <source>
        <dbReference type="SAM" id="MobiDB-lite"/>
    </source>
</evidence>
<keyword evidence="3" id="KW-1185">Reference proteome</keyword>
<dbReference type="Proteomes" id="UP000281553">
    <property type="component" value="Unassembled WGS sequence"/>
</dbReference>
<organism evidence="2 3">
    <name type="scientific">Dibothriocephalus latus</name>
    <name type="common">Fish tapeworm</name>
    <name type="synonym">Diphyllobothrium latum</name>
    <dbReference type="NCBI Taxonomy" id="60516"/>
    <lineage>
        <taxon>Eukaryota</taxon>
        <taxon>Metazoa</taxon>
        <taxon>Spiralia</taxon>
        <taxon>Lophotrochozoa</taxon>
        <taxon>Platyhelminthes</taxon>
        <taxon>Cestoda</taxon>
        <taxon>Eucestoda</taxon>
        <taxon>Diphyllobothriidea</taxon>
        <taxon>Diphyllobothriidae</taxon>
        <taxon>Dibothriocephalus</taxon>
    </lineage>
</organism>
<reference evidence="2 3" key="1">
    <citation type="submission" date="2018-11" db="EMBL/GenBank/DDBJ databases">
        <authorList>
            <consortium name="Pathogen Informatics"/>
        </authorList>
    </citation>
    <scope>NUCLEOTIDE SEQUENCE [LARGE SCALE GENOMIC DNA]</scope>
</reference>
<evidence type="ECO:0000313" key="2">
    <source>
        <dbReference type="EMBL" id="VDN25184.1"/>
    </source>
</evidence>
<dbReference type="AlphaFoldDB" id="A0A3P7M7C4"/>
<feature type="non-terminal residue" evidence="2">
    <location>
        <position position="128"/>
    </location>
</feature>
<proteinExistence type="predicted"/>
<dbReference type="EMBL" id="UYRU01074903">
    <property type="protein sequence ID" value="VDN25184.1"/>
    <property type="molecule type" value="Genomic_DNA"/>
</dbReference>
<accession>A0A3P7M7C4</accession>
<feature type="compositionally biased region" description="Polar residues" evidence="1">
    <location>
        <begin position="52"/>
        <end position="69"/>
    </location>
</feature>
<sequence length="128" mass="13154">MPRVRRGSKTGTLTKKGSKKSSKSGSASKEQSPQSTSVTTGSEAAKDLQAAVQHQSKTPEAQRQGGDTSLQEDWENLTAATAGIEAAAPVAVPESDASIPAPPPNVKAAAVEPVSVISHQAEPETPQQ</sequence>
<protein>
    <submittedName>
        <fullName evidence="2">Uncharacterized protein</fullName>
    </submittedName>
</protein>
<name>A0A3P7M7C4_DIBLA</name>
<feature type="region of interest" description="Disordered" evidence="1">
    <location>
        <begin position="1"/>
        <end position="81"/>
    </location>
</feature>
<dbReference type="OrthoDB" id="6258634at2759"/>
<evidence type="ECO:0000313" key="3">
    <source>
        <dbReference type="Proteomes" id="UP000281553"/>
    </source>
</evidence>